<name>A0A916Y9C1_9SPHN</name>
<feature type="domain" description="Peptidase A2" evidence="4">
    <location>
        <begin position="78"/>
        <end position="157"/>
    </location>
</feature>
<protein>
    <submittedName>
        <fullName evidence="5">Membrane protein</fullName>
    </submittedName>
</protein>
<feature type="chain" id="PRO_5037895059" evidence="3">
    <location>
        <begin position="18"/>
        <end position="176"/>
    </location>
</feature>
<organism evidence="5 6">
    <name type="scientific">Croceicoccus pelagius</name>
    <dbReference type="NCBI Taxonomy" id="1703341"/>
    <lineage>
        <taxon>Bacteria</taxon>
        <taxon>Pseudomonadati</taxon>
        <taxon>Pseudomonadota</taxon>
        <taxon>Alphaproteobacteria</taxon>
        <taxon>Sphingomonadales</taxon>
        <taxon>Erythrobacteraceae</taxon>
        <taxon>Croceicoccus</taxon>
    </lineage>
</organism>
<dbReference type="CDD" id="cd05483">
    <property type="entry name" value="retropepsin_like_bacteria"/>
    <property type="match status" value="1"/>
</dbReference>
<evidence type="ECO:0000256" key="2">
    <source>
        <dbReference type="SAM" id="MobiDB-lite"/>
    </source>
</evidence>
<accession>A0A916Y9C1</accession>
<evidence type="ECO:0000313" key="6">
    <source>
        <dbReference type="Proteomes" id="UP000598997"/>
    </source>
</evidence>
<dbReference type="Proteomes" id="UP000598997">
    <property type="component" value="Unassembled WGS sequence"/>
</dbReference>
<feature type="region of interest" description="Disordered" evidence="2">
    <location>
        <begin position="24"/>
        <end position="54"/>
    </location>
</feature>
<dbReference type="EMBL" id="BMIO01000002">
    <property type="protein sequence ID" value="GGD36002.1"/>
    <property type="molecule type" value="Genomic_DNA"/>
</dbReference>
<evidence type="ECO:0000256" key="1">
    <source>
        <dbReference type="ARBA" id="ARBA00022801"/>
    </source>
</evidence>
<keyword evidence="6" id="KW-1185">Reference proteome</keyword>
<keyword evidence="3" id="KW-0732">Signal</keyword>
<dbReference type="Pfam" id="PF13975">
    <property type="entry name" value="gag-asp_proteas"/>
    <property type="match status" value="1"/>
</dbReference>
<dbReference type="GO" id="GO:0004190">
    <property type="term" value="F:aspartic-type endopeptidase activity"/>
    <property type="evidence" value="ECO:0007669"/>
    <property type="project" value="InterPro"/>
</dbReference>
<evidence type="ECO:0000256" key="3">
    <source>
        <dbReference type="SAM" id="SignalP"/>
    </source>
</evidence>
<dbReference type="GO" id="GO:0006508">
    <property type="term" value="P:proteolysis"/>
    <property type="evidence" value="ECO:0007669"/>
    <property type="project" value="InterPro"/>
</dbReference>
<keyword evidence="1" id="KW-0378">Hydrolase</keyword>
<dbReference type="NCBIfam" id="TIGR02281">
    <property type="entry name" value="clan_AA_DTGA"/>
    <property type="match status" value="1"/>
</dbReference>
<evidence type="ECO:0000259" key="4">
    <source>
        <dbReference type="PROSITE" id="PS50175"/>
    </source>
</evidence>
<dbReference type="InterPro" id="IPR021109">
    <property type="entry name" value="Peptidase_aspartic_dom_sf"/>
</dbReference>
<dbReference type="Gene3D" id="2.40.70.10">
    <property type="entry name" value="Acid Proteases"/>
    <property type="match status" value="1"/>
</dbReference>
<evidence type="ECO:0000313" key="5">
    <source>
        <dbReference type="EMBL" id="GGD36002.1"/>
    </source>
</evidence>
<proteinExistence type="predicted"/>
<reference evidence="5 6" key="1">
    <citation type="journal article" date="2014" name="Int. J. Syst. Evol. Microbiol.">
        <title>Complete genome sequence of Corynebacterium casei LMG S-19264T (=DSM 44701T), isolated from a smear-ripened cheese.</title>
        <authorList>
            <consortium name="US DOE Joint Genome Institute (JGI-PGF)"/>
            <person name="Walter F."/>
            <person name="Albersmeier A."/>
            <person name="Kalinowski J."/>
            <person name="Ruckert C."/>
        </authorList>
    </citation>
    <scope>NUCLEOTIDE SEQUENCE [LARGE SCALE GENOMIC DNA]</scope>
    <source>
        <strain evidence="5 6">CGMCC 1.15358</strain>
    </source>
</reference>
<dbReference type="AlphaFoldDB" id="A0A916Y9C1"/>
<dbReference type="SUPFAM" id="SSF50630">
    <property type="entry name" value="Acid proteases"/>
    <property type="match status" value="1"/>
</dbReference>
<dbReference type="InterPro" id="IPR034122">
    <property type="entry name" value="Retropepsin-like_bacterial"/>
</dbReference>
<feature type="signal peptide" evidence="3">
    <location>
        <begin position="1"/>
        <end position="17"/>
    </location>
</feature>
<dbReference type="OrthoDB" id="7595324at2"/>
<dbReference type="PROSITE" id="PS50175">
    <property type="entry name" value="ASP_PROT_RETROV"/>
    <property type="match status" value="1"/>
</dbReference>
<gene>
    <name evidence="5" type="ORF">GCM10010989_07630</name>
</gene>
<sequence>MKIGGILALGASLCALGAMMPESMGGPADGGDSEKASLASDMQQSQPGSGDYLSGEMVLQREPDGHFYATPSINGVQVNSLVDTGASVIALTADDADAIGITWHPSELSVIGRGASGDVVGVAVHLDRVELGGFDVRDVDAVVIPEGLHITLLGQSFLSRIPNVAIADERMSLSDY</sequence>
<comment type="caution">
    <text evidence="5">The sequence shown here is derived from an EMBL/GenBank/DDBJ whole genome shotgun (WGS) entry which is preliminary data.</text>
</comment>
<dbReference type="InterPro" id="IPR001995">
    <property type="entry name" value="Peptidase_A2_cat"/>
</dbReference>
<dbReference type="InterPro" id="IPR011969">
    <property type="entry name" value="Clan_AA_Asp_peptidase_C"/>
</dbReference>